<dbReference type="InterPro" id="IPR036388">
    <property type="entry name" value="WH-like_DNA-bd_sf"/>
</dbReference>
<dbReference type="EMBL" id="BAAAME010000004">
    <property type="protein sequence ID" value="GAA1739882.1"/>
    <property type="molecule type" value="Genomic_DNA"/>
</dbReference>
<dbReference type="SUPFAM" id="SSF46785">
    <property type="entry name" value="Winged helix' DNA-binding domain"/>
    <property type="match status" value="1"/>
</dbReference>
<keyword evidence="2" id="KW-0238">DNA-binding</keyword>
<dbReference type="PROSITE" id="PS51118">
    <property type="entry name" value="HTH_HXLR"/>
    <property type="match status" value="1"/>
</dbReference>
<accession>A0ABP4VWE1</accession>
<evidence type="ECO:0000313" key="5">
    <source>
        <dbReference type="EMBL" id="GAA1739882.1"/>
    </source>
</evidence>
<dbReference type="PANTHER" id="PTHR33204:SF18">
    <property type="entry name" value="TRANSCRIPTIONAL REGULATORY PROTEIN"/>
    <property type="match status" value="1"/>
</dbReference>
<evidence type="ECO:0000256" key="2">
    <source>
        <dbReference type="ARBA" id="ARBA00023125"/>
    </source>
</evidence>
<dbReference type="InterPro" id="IPR002577">
    <property type="entry name" value="HTH_HxlR"/>
</dbReference>
<dbReference type="InterPro" id="IPR036390">
    <property type="entry name" value="WH_DNA-bd_sf"/>
</dbReference>
<comment type="caution">
    <text evidence="5">The sequence shown here is derived from an EMBL/GenBank/DDBJ whole genome shotgun (WGS) entry which is preliminary data.</text>
</comment>
<keyword evidence="3" id="KW-0804">Transcription</keyword>
<dbReference type="PANTHER" id="PTHR33204">
    <property type="entry name" value="TRANSCRIPTIONAL REGULATOR, MARR FAMILY"/>
    <property type="match status" value="1"/>
</dbReference>
<evidence type="ECO:0000259" key="4">
    <source>
        <dbReference type="PROSITE" id="PS51118"/>
    </source>
</evidence>
<organism evidence="5 6">
    <name type="scientific">Aeromicrobium alkaliterrae</name>
    <dbReference type="NCBI Taxonomy" id="302168"/>
    <lineage>
        <taxon>Bacteria</taxon>
        <taxon>Bacillati</taxon>
        <taxon>Actinomycetota</taxon>
        <taxon>Actinomycetes</taxon>
        <taxon>Propionibacteriales</taxon>
        <taxon>Nocardioidaceae</taxon>
        <taxon>Aeromicrobium</taxon>
    </lineage>
</organism>
<keyword evidence="1" id="KW-0805">Transcription regulation</keyword>
<protein>
    <submittedName>
        <fullName evidence="5">Helix-turn-helix domain-containing protein</fullName>
    </submittedName>
</protein>
<evidence type="ECO:0000313" key="6">
    <source>
        <dbReference type="Proteomes" id="UP001501057"/>
    </source>
</evidence>
<reference evidence="6" key="1">
    <citation type="journal article" date="2019" name="Int. J. Syst. Evol. Microbiol.">
        <title>The Global Catalogue of Microorganisms (GCM) 10K type strain sequencing project: providing services to taxonomists for standard genome sequencing and annotation.</title>
        <authorList>
            <consortium name="The Broad Institute Genomics Platform"/>
            <consortium name="The Broad Institute Genome Sequencing Center for Infectious Disease"/>
            <person name="Wu L."/>
            <person name="Ma J."/>
        </authorList>
    </citation>
    <scope>NUCLEOTIDE SEQUENCE [LARGE SCALE GENOMIC DNA]</scope>
    <source>
        <strain evidence="6">JCM 13518</strain>
    </source>
</reference>
<dbReference type="Proteomes" id="UP001501057">
    <property type="component" value="Unassembled WGS sequence"/>
</dbReference>
<proteinExistence type="predicted"/>
<sequence>MAHMSTSAPAALAWSTDNCPIGRAMEILGESGTVIVLREIFNGVRRFDLMQRHSGLSRAVLSHRLALLVEHGIVQRVAYREPGDRERHEYRLTQRGFDLQPVMVALADWGGTHLSGSDGPAVEVEHRGCGARAHVALVCEDGHQVDRLRDVRTRPGPGALPFT</sequence>
<dbReference type="Gene3D" id="1.10.10.10">
    <property type="entry name" value="Winged helix-like DNA-binding domain superfamily/Winged helix DNA-binding domain"/>
    <property type="match status" value="1"/>
</dbReference>
<name>A0ABP4VWE1_9ACTN</name>
<evidence type="ECO:0000256" key="1">
    <source>
        <dbReference type="ARBA" id="ARBA00023015"/>
    </source>
</evidence>
<dbReference type="Pfam" id="PF01638">
    <property type="entry name" value="HxlR"/>
    <property type="match status" value="1"/>
</dbReference>
<evidence type="ECO:0000256" key="3">
    <source>
        <dbReference type="ARBA" id="ARBA00023163"/>
    </source>
</evidence>
<feature type="domain" description="HTH hxlR-type" evidence="4">
    <location>
        <begin position="19"/>
        <end position="118"/>
    </location>
</feature>
<keyword evidence="6" id="KW-1185">Reference proteome</keyword>
<gene>
    <name evidence="5" type="ORF">GCM10009710_20210</name>
</gene>